<name>A0A397VSH3_9GLOM</name>
<sequence length="94" mass="10184">MSVSASALCSNMWIVTGHCPNDSWWTRTSGGHCPMSKHLIDLNLQNNEIGLERGKALVEALCMNTTLTSLNLYGNNLELDVREALAVALIPSLG</sequence>
<dbReference type="Gene3D" id="3.80.10.10">
    <property type="entry name" value="Ribonuclease Inhibitor"/>
    <property type="match status" value="1"/>
</dbReference>
<dbReference type="EMBL" id="QKWP01000172">
    <property type="protein sequence ID" value="RIB25500.1"/>
    <property type="molecule type" value="Genomic_DNA"/>
</dbReference>
<protein>
    <submittedName>
        <fullName evidence="1">Uncharacterized protein</fullName>
    </submittedName>
</protein>
<reference evidence="1 2" key="1">
    <citation type="submission" date="2018-06" db="EMBL/GenBank/DDBJ databases">
        <title>Comparative genomics reveals the genomic features of Rhizophagus irregularis, R. cerebriforme, R. diaphanum and Gigaspora rosea, and their symbiotic lifestyle signature.</title>
        <authorList>
            <person name="Morin E."/>
            <person name="San Clemente H."/>
            <person name="Chen E.C.H."/>
            <person name="De La Providencia I."/>
            <person name="Hainaut M."/>
            <person name="Kuo A."/>
            <person name="Kohler A."/>
            <person name="Murat C."/>
            <person name="Tang N."/>
            <person name="Roy S."/>
            <person name="Loubradou J."/>
            <person name="Henrissat B."/>
            <person name="Grigoriev I.V."/>
            <person name="Corradi N."/>
            <person name="Roux C."/>
            <person name="Martin F.M."/>
        </authorList>
    </citation>
    <scope>NUCLEOTIDE SEQUENCE [LARGE SCALE GENOMIC DNA]</scope>
    <source>
        <strain evidence="1 2">DAOM 194757</strain>
    </source>
</reference>
<evidence type="ECO:0000313" key="2">
    <source>
        <dbReference type="Proteomes" id="UP000266673"/>
    </source>
</evidence>
<keyword evidence="2" id="KW-1185">Reference proteome</keyword>
<dbReference type="OrthoDB" id="120976at2759"/>
<gene>
    <name evidence="1" type="ORF">C2G38_2241355</name>
</gene>
<evidence type="ECO:0000313" key="1">
    <source>
        <dbReference type="EMBL" id="RIB25500.1"/>
    </source>
</evidence>
<organism evidence="1 2">
    <name type="scientific">Gigaspora rosea</name>
    <dbReference type="NCBI Taxonomy" id="44941"/>
    <lineage>
        <taxon>Eukaryota</taxon>
        <taxon>Fungi</taxon>
        <taxon>Fungi incertae sedis</taxon>
        <taxon>Mucoromycota</taxon>
        <taxon>Glomeromycotina</taxon>
        <taxon>Glomeromycetes</taxon>
        <taxon>Diversisporales</taxon>
        <taxon>Gigasporaceae</taxon>
        <taxon>Gigaspora</taxon>
    </lineage>
</organism>
<comment type="caution">
    <text evidence="1">The sequence shown here is derived from an EMBL/GenBank/DDBJ whole genome shotgun (WGS) entry which is preliminary data.</text>
</comment>
<dbReference type="InterPro" id="IPR032675">
    <property type="entry name" value="LRR_dom_sf"/>
</dbReference>
<proteinExistence type="predicted"/>
<dbReference type="AlphaFoldDB" id="A0A397VSH3"/>
<accession>A0A397VSH3</accession>
<dbReference type="Proteomes" id="UP000266673">
    <property type="component" value="Unassembled WGS sequence"/>
</dbReference>
<dbReference type="SUPFAM" id="SSF52047">
    <property type="entry name" value="RNI-like"/>
    <property type="match status" value="1"/>
</dbReference>